<keyword evidence="2" id="KW-1185">Reference proteome</keyword>
<evidence type="ECO:0000313" key="2">
    <source>
        <dbReference type="Proteomes" id="UP000245207"/>
    </source>
</evidence>
<comment type="caution">
    <text evidence="1">The sequence shown here is derived from an EMBL/GenBank/DDBJ whole genome shotgun (WGS) entry which is preliminary data.</text>
</comment>
<dbReference type="PANTHER" id="PTHR36617:SF5">
    <property type="entry name" value="OS05G0421675 PROTEIN"/>
    <property type="match status" value="1"/>
</dbReference>
<dbReference type="AlphaFoldDB" id="A0A2U1LTR2"/>
<protein>
    <submittedName>
        <fullName evidence="1">RNA-directed DNA polymerase, eukaryota, Reverse transcriptase zinc-binding domain protein</fullName>
    </submittedName>
</protein>
<evidence type="ECO:0000313" key="1">
    <source>
        <dbReference type="EMBL" id="PWA52392.1"/>
    </source>
</evidence>
<gene>
    <name evidence="1" type="ORF">CTI12_AA455250</name>
</gene>
<reference evidence="1 2" key="1">
    <citation type="journal article" date="2018" name="Mol. Plant">
        <title>The genome of Artemisia annua provides insight into the evolution of Asteraceae family and artemisinin biosynthesis.</title>
        <authorList>
            <person name="Shen Q."/>
            <person name="Zhang L."/>
            <person name="Liao Z."/>
            <person name="Wang S."/>
            <person name="Yan T."/>
            <person name="Shi P."/>
            <person name="Liu M."/>
            <person name="Fu X."/>
            <person name="Pan Q."/>
            <person name="Wang Y."/>
            <person name="Lv Z."/>
            <person name="Lu X."/>
            <person name="Zhang F."/>
            <person name="Jiang W."/>
            <person name="Ma Y."/>
            <person name="Chen M."/>
            <person name="Hao X."/>
            <person name="Li L."/>
            <person name="Tang Y."/>
            <person name="Lv G."/>
            <person name="Zhou Y."/>
            <person name="Sun X."/>
            <person name="Brodelius P.E."/>
            <person name="Rose J.K.C."/>
            <person name="Tang K."/>
        </authorList>
    </citation>
    <scope>NUCLEOTIDE SEQUENCE [LARGE SCALE GENOMIC DNA]</scope>
    <source>
        <strain evidence="2">cv. Huhao1</strain>
        <tissue evidence="1">Leaf</tissue>
    </source>
</reference>
<keyword evidence="1" id="KW-0548">Nucleotidyltransferase</keyword>
<dbReference type="Proteomes" id="UP000245207">
    <property type="component" value="Unassembled WGS sequence"/>
</dbReference>
<name>A0A2U1LTR2_ARTAN</name>
<sequence>MCHDVNSLNIPFSSFFNRSVSEGISIKFWDEEWLGTFKLAEVYPKLYTLESMKDCNIHDRLFKLNDHLSFAWNWRRSIRGGREKEEMESLACLVQGVELKSGPDGWSWALESSGEFTVKSLRVKLDEKILQFIS</sequence>
<proteinExistence type="predicted"/>
<dbReference type="GO" id="GO:0003964">
    <property type="term" value="F:RNA-directed DNA polymerase activity"/>
    <property type="evidence" value="ECO:0007669"/>
    <property type="project" value="UniProtKB-KW"/>
</dbReference>
<organism evidence="1 2">
    <name type="scientific">Artemisia annua</name>
    <name type="common">Sweet wormwood</name>
    <dbReference type="NCBI Taxonomy" id="35608"/>
    <lineage>
        <taxon>Eukaryota</taxon>
        <taxon>Viridiplantae</taxon>
        <taxon>Streptophyta</taxon>
        <taxon>Embryophyta</taxon>
        <taxon>Tracheophyta</taxon>
        <taxon>Spermatophyta</taxon>
        <taxon>Magnoliopsida</taxon>
        <taxon>eudicotyledons</taxon>
        <taxon>Gunneridae</taxon>
        <taxon>Pentapetalae</taxon>
        <taxon>asterids</taxon>
        <taxon>campanulids</taxon>
        <taxon>Asterales</taxon>
        <taxon>Asteraceae</taxon>
        <taxon>Asteroideae</taxon>
        <taxon>Anthemideae</taxon>
        <taxon>Artemisiinae</taxon>
        <taxon>Artemisia</taxon>
    </lineage>
</organism>
<dbReference type="PANTHER" id="PTHR36617">
    <property type="entry name" value="PROTEIN, PUTATIVE-RELATED"/>
    <property type="match status" value="1"/>
</dbReference>
<dbReference type="EMBL" id="PKPP01007803">
    <property type="protein sequence ID" value="PWA52392.1"/>
    <property type="molecule type" value="Genomic_DNA"/>
</dbReference>
<accession>A0A2U1LTR2</accession>
<keyword evidence="1" id="KW-0808">Transferase</keyword>
<keyword evidence="1" id="KW-0695">RNA-directed DNA polymerase</keyword>